<keyword evidence="4" id="KW-1185">Reference proteome</keyword>
<dbReference type="SUPFAM" id="SSF49899">
    <property type="entry name" value="Concanavalin A-like lectins/glucanases"/>
    <property type="match status" value="2"/>
</dbReference>
<reference evidence="3 4" key="1">
    <citation type="submission" date="2024-11" db="EMBL/GenBank/DDBJ databases">
        <title>Adaptive evolution of stress response genes in parasites aligns with host niche diversity.</title>
        <authorList>
            <person name="Hahn C."/>
            <person name="Resl P."/>
        </authorList>
    </citation>
    <scope>NUCLEOTIDE SEQUENCE [LARGE SCALE GENOMIC DNA]</scope>
    <source>
        <strain evidence="3">EGGRZ-B1_66</strain>
        <tissue evidence="3">Body</tissue>
    </source>
</reference>
<evidence type="ECO:0000313" key="3">
    <source>
        <dbReference type="EMBL" id="KAL3315297.1"/>
    </source>
</evidence>
<evidence type="ECO:0000259" key="2">
    <source>
        <dbReference type="PROSITE" id="PS50025"/>
    </source>
</evidence>
<name>A0ABD2Q805_9PLAT</name>
<comment type="caution">
    <text evidence="1">Lacks conserved residue(s) required for the propagation of feature annotation.</text>
</comment>
<feature type="domain" description="Laminin G" evidence="2">
    <location>
        <begin position="185"/>
        <end position="380"/>
    </location>
</feature>
<evidence type="ECO:0000313" key="4">
    <source>
        <dbReference type="Proteomes" id="UP001626550"/>
    </source>
</evidence>
<dbReference type="InterPro" id="IPR013320">
    <property type="entry name" value="ConA-like_dom_sf"/>
</dbReference>
<evidence type="ECO:0000256" key="1">
    <source>
        <dbReference type="PROSITE-ProRule" id="PRU00122"/>
    </source>
</evidence>
<dbReference type="InterPro" id="IPR001791">
    <property type="entry name" value="Laminin_G"/>
</dbReference>
<accession>A0ABD2Q805</accession>
<feature type="domain" description="Laminin G" evidence="2">
    <location>
        <begin position="1"/>
        <end position="174"/>
    </location>
</feature>
<protein>
    <recommendedName>
        <fullName evidence="2">Laminin G domain-containing protein</fullName>
    </recommendedName>
</protein>
<dbReference type="Pfam" id="PF02210">
    <property type="entry name" value="Laminin_G_2"/>
    <property type="match status" value="1"/>
</dbReference>
<dbReference type="Gene3D" id="2.60.120.200">
    <property type="match status" value="2"/>
</dbReference>
<dbReference type="PROSITE" id="PS50025">
    <property type="entry name" value="LAM_G_DOMAIN"/>
    <property type="match status" value="2"/>
</dbReference>
<sequence>MQLDISDGYLKLDLKLPLQSISLSQTRTSDQYSPGSVIFNEVISANNSASDRFLADFQWHEISVTRRMESIRVWIDGDLVLQYPLSSNESMTSILNSEIIALGGEVRTSSSIFQDESFKGCFKKVYPTNATHALFVIDGAPLDILKFARTRRHNFEIETRTLINLTMVEFSSSCAIQPSQTLSSTLSFTDPEQSFVKLHLRPYLAESESILIEFKLRTNQLQEGLILKMMPKLADLWTDDEEQESEATFGMLALEFVRGDLRMVTKLDHGPETSHTLAKMSEFIDSTRDYPLEIRINEPHTPFLSVRMENVFTCLFYYDKDSKSLTKAKTSARSFKKFPFGDQLFLGGINFSQAISQGTLNPWVYSEATVKRGFTGCISE</sequence>
<dbReference type="CDD" id="cd00110">
    <property type="entry name" value="LamG"/>
    <property type="match status" value="1"/>
</dbReference>
<comment type="caution">
    <text evidence="3">The sequence shown here is derived from an EMBL/GenBank/DDBJ whole genome shotgun (WGS) entry which is preliminary data.</text>
</comment>
<dbReference type="EMBL" id="JBJKFK010000782">
    <property type="protein sequence ID" value="KAL3315297.1"/>
    <property type="molecule type" value="Genomic_DNA"/>
</dbReference>
<proteinExistence type="predicted"/>
<dbReference type="AlphaFoldDB" id="A0ABD2Q805"/>
<dbReference type="Proteomes" id="UP001626550">
    <property type="component" value="Unassembled WGS sequence"/>
</dbReference>
<organism evidence="3 4">
    <name type="scientific">Cichlidogyrus casuarinus</name>
    <dbReference type="NCBI Taxonomy" id="1844966"/>
    <lineage>
        <taxon>Eukaryota</taxon>
        <taxon>Metazoa</taxon>
        <taxon>Spiralia</taxon>
        <taxon>Lophotrochozoa</taxon>
        <taxon>Platyhelminthes</taxon>
        <taxon>Monogenea</taxon>
        <taxon>Monopisthocotylea</taxon>
        <taxon>Dactylogyridea</taxon>
        <taxon>Ancyrocephalidae</taxon>
        <taxon>Cichlidogyrus</taxon>
    </lineage>
</organism>
<gene>
    <name evidence="3" type="ORF">Ciccas_006075</name>
</gene>